<gene>
    <name evidence="12" type="ORF">D6T63_04825</name>
</gene>
<feature type="compositionally biased region" description="Basic and acidic residues" evidence="9">
    <location>
        <begin position="1"/>
        <end position="12"/>
    </location>
</feature>
<protein>
    <recommendedName>
        <fullName evidence="3">histidine kinase</fullName>
        <ecNumber evidence="3">2.7.13.3</ecNumber>
    </recommendedName>
</protein>
<dbReference type="EMBL" id="QZVT01000002">
    <property type="protein sequence ID" value="RJT82061.1"/>
    <property type="molecule type" value="Genomic_DNA"/>
</dbReference>
<dbReference type="SMART" id="SM00387">
    <property type="entry name" value="HATPase_c"/>
    <property type="match status" value="1"/>
</dbReference>
<dbReference type="CDD" id="cd00156">
    <property type="entry name" value="REC"/>
    <property type="match status" value="1"/>
</dbReference>
<dbReference type="Gene3D" id="1.10.287.130">
    <property type="match status" value="1"/>
</dbReference>
<evidence type="ECO:0000256" key="6">
    <source>
        <dbReference type="ARBA" id="ARBA00022777"/>
    </source>
</evidence>
<feature type="region of interest" description="Disordered" evidence="9">
    <location>
        <begin position="1"/>
        <end position="21"/>
    </location>
</feature>
<dbReference type="Proteomes" id="UP000272560">
    <property type="component" value="Unassembled WGS sequence"/>
</dbReference>
<proteinExistence type="predicted"/>
<dbReference type="RefSeq" id="WP_120147879.1">
    <property type="nucleotide sequence ID" value="NZ_QZVT01000002.1"/>
</dbReference>
<dbReference type="InterPro" id="IPR036890">
    <property type="entry name" value="HATPase_C_sf"/>
</dbReference>
<dbReference type="InterPro" id="IPR029016">
    <property type="entry name" value="GAF-like_dom_sf"/>
</dbReference>
<dbReference type="SUPFAM" id="SSF55781">
    <property type="entry name" value="GAF domain-like"/>
    <property type="match status" value="1"/>
</dbReference>
<comment type="caution">
    <text evidence="12">The sequence shown here is derived from an EMBL/GenBank/DDBJ whole genome shotgun (WGS) entry which is preliminary data.</text>
</comment>
<evidence type="ECO:0000259" key="10">
    <source>
        <dbReference type="PROSITE" id="PS50109"/>
    </source>
</evidence>
<dbReference type="InterPro" id="IPR003661">
    <property type="entry name" value="HisK_dim/P_dom"/>
</dbReference>
<evidence type="ECO:0000313" key="12">
    <source>
        <dbReference type="EMBL" id="RJT82061.1"/>
    </source>
</evidence>
<dbReference type="PROSITE" id="PS50110">
    <property type="entry name" value="RESPONSE_REGULATORY"/>
    <property type="match status" value="1"/>
</dbReference>
<dbReference type="InterPro" id="IPR001789">
    <property type="entry name" value="Sig_transdc_resp-reg_receiver"/>
</dbReference>
<dbReference type="PANTHER" id="PTHR43711:SF1">
    <property type="entry name" value="HISTIDINE KINASE 1"/>
    <property type="match status" value="1"/>
</dbReference>
<dbReference type="SMART" id="SM00388">
    <property type="entry name" value="HisKA"/>
    <property type="match status" value="1"/>
</dbReference>
<dbReference type="Gene3D" id="3.30.450.40">
    <property type="match status" value="1"/>
</dbReference>
<evidence type="ECO:0000256" key="1">
    <source>
        <dbReference type="ARBA" id="ARBA00000085"/>
    </source>
</evidence>
<dbReference type="Pfam" id="PF02518">
    <property type="entry name" value="HATPase_c"/>
    <property type="match status" value="1"/>
</dbReference>
<evidence type="ECO:0000256" key="2">
    <source>
        <dbReference type="ARBA" id="ARBA00004236"/>
    </source>
</evidence>
<feature type="domain" description="Response regulatory" evidence="11">
    <location>
        <begin position="14"/>
        <end position="130"/>
    </location>
</feature>
<evidence type="ECO:0000256" key="4">
    <source>
        <dbReference type="ARBA" id="ARBA00022553"/>
    </source>
</evidence>
<dbReference type="FunFam" id="3.30.565.10:FF:000006">
    <property type="entry name" value="Sensor histidine kinase WalK"/>
    <property type="match status" value="1"/>
</dbReference>
<accession>A0A3A5MAQ4</accession>
<organism evidence="12 13">
    <name type="scientific">Arthrobacter cheniae</name>
    <dbReference type="NCBI Taxonomy" id="1258888"/>
    <lineage>
        <taxon>Bacteria</taxon>
        <taxon>Bacillati</taxon>
        <taxon>Actinomycetota</taxon>
        <taxon>Actinomycetes</taxon>
        <taxon>Micrococcales</taxon>
        <taxon>Micrococcaceae</taxon>
        <taxon>Arthrobacter</taxon>
    </lineage>
</organism>
<dbReference type="InterPro" id="IPR005467">
    <property type="entry name" value="His_kinase_dom"/>
</dbReference>
<sequence>MAQDEVRGRRGDASAVVASASGNERAHLKRLLEDGGVPTRTVTTAASLLDEVLTDRPDVLLVDVFLALAYADTLADTIAQHPQLTDLPVILLLPEGGAGELPDTLAPSLSDVVFRPLEATEVLQRTRSAIARRRHRQAQRASSERLREDMRRISARIRATNDPAVIVDQFLPAVGQALDAHHVALQVFDDDRVAAHSCSWTRDTDGGAAIAAPLRTHQEASLALALELWEDTATASFSSGPAAAPQRDDIPPPEWILHHARAAPASLQGDDRTMHGVVAALGEGDTPFGLLWIMSEETPLTWTGVEAALTQHVLGNLAHGLIQAQLISRQQQAVRKLRALNQAKSDFVGTVNHELRTPLASIAGYLEMIIDGVGGELPPEAHTMLQAVERNTAKLSQLIDNISALSARETDASEHGPVDIVHLVSELTSRAVLQAAAGGITLDCALPDRLVTVSGDRGQLSAALAVVLSNAIKFTQQEGTVSVRLTQEPDHEHVVIVVQDTGIGIPVDDLPRLFDAFHRASNATPALPGAGVGLSIAKKTLEDHHGTITIESSLGVGTSVAITLPLLNHAAVG</sequence>
<dbReference type="EC" id="2.7.13.3" evidence="3"/>
<evidence type="ECO:0000313" key="13">
    <source>
        <dbReference type="Proteomes" id="UP000272560"/>
    </source>
</evidence>
<evidence type="ECO:0000259" key="11">
    <source>
        <dbReference type="PROSITE" id="PS50110"/>
    </source>
</evidence>
<dbReference type="PANTHER" id="PTHR43711">
    <property type="entry name" value="TWO-COMPONENT HISTIDINE KINASE"/>
    <property type="match status" value="1"/>
</dbReference>
<dbReference type="Gene3D" id="3.30.565.10">
    <property type="entry name" value="Histidine kinase-like ATPase, C-terminal domain"/>
    <property type="match status" value="1"/>
</dbReference>
<keyword evidence="7" id="KW-0902">Two-component regulatory system</keyword>
<dbReference type="PRINTS" id="PR00344">
    <property type="entry name" value="BCTRLSENSOR"/>
</dbReference>
<dbReference type="PROSITE" id="PS50109">
    <property type="entry name" value="HIS_KIN"/>
    <property type="match status" value="1"/>
</dbReference>
<dbReference type="GO" id="GO:0000155">
    <property type="term" value="F:phosphorelay sensor kinase activity"/>
    <property type="evidence" value="ECO:0007669"/>
    <property type="project" value="InterPro"/>
</dbReference>
<dbReference type="OrthoDB" id="9757990at2"/>
<reference evidence="12 13" key="1">
    <citation type="submission" date="2018-09" db="EMBL/GenBank/DDBJ databases">
        <title>Novel species of Arthrobacter.</title>
        <authorList>
            <person name="Liu Q."/>
            <person name="Xin Y.-H."/>
        </authorList>
    </citation>
    <scope>NUCLEOTIDE SEQUENCE [LARGE SCALE GENOMIC DNA]</scope>
    <source>
        <strain evidence="12 13">Hz2</strain>
    </source>
</reference>
<dbReference type="SUPFAM" id="SSF55874">
    <property type="entry name" value="ATPase domain of HSP90 chaperone/DNA topoisomerase II/histidine kinase"/>
    <property type="match status" value="1"/>
</dbReference>
<dbReference type="SUPFAM" id="SSF47384">
    <property type="entry name" value="Homodimeric domain of signal transducing histidine kinase"/>
    <property type="match status" value="1"/>
</dbReference>
<dbReference type="InterPro" id="IPR004358">
    <property type="entry name" value="Sig_transdc_His_kin-like_C"/>
</dbReference>
<dbReference type="Pfam" id="PF00512">
    <property type="entry name" value="HisKA"/>
    <property type="match status" value="1"/>
</dbReference>
<evidence type="ECO:0000256" key="3">
    <source>
        <dbReference type="ARBA" id="ARBA00012438"/>
    </source>
</evidence>
<keyword evidence="5" id="KW-0808">Transferase</keyword>
<dbReference type="InterPro" id="IPR011006">
    <property type="entry name" value="CheY-like_superfamily"/>
</dbReference>
<comment type="catalytic activity">
    <reaction evidence="1">
        <text>ATP + protein L-histidine = ADP + protein N-phospho-L-histidine.</text>
        <dbReference type="EC" id="2.7.13.3"/>
    </reaction>
</comment>
<keyword evidence="4 8" id="KW-0597">Phosphoprotein</keyword>
<dbReference type="InterPro" id="IPR050736">
    <property type="entry name" value="Sensor_HK_Regulatory"/>
</dbReference>
<keyword evidence="13" id="KW-1185">Reference proteome</keyword>
<evidence type="ECO:0000256" key="9">
    <source>
        <dbReference type="SAM" id="MobiDB-lite"/>
    </source>
</evidence>
<keyword evidence="6" id="KW-0418">Kinase</keyword>
<comment type="subcellular location">
    <subcellularLocation>
        <location evidence="2">Cell membrane</location>
    </subcellularLocation>
</comment>
<evidence type="ECO:0000256" key="8">
    <source>
        <dbReference type="PROSITE-ProRule" id="PRU00169"/>
    </source>
</evidence>
<feature type="modified residue" description="4-aspartylphosphate" evidence="8">
    <location>
        <position position="63"/>
    </location>
</feature>
<dbReference type="InterPro" id="IPR003594">
    <property type="entry name" value="HATPase_dom"/>
</dbReference>
<dbReference type="Gene3D" id="3.40.50.2300">
    <property type="match status" value="1"/>
</dbReference>
<evidence type="ECO:0000256" key="5">
    <source>
        <dbReference type="ARBA" id="ARBA00022679"/>
    </source>
</evidence>
<evidence type="ECO:0000256" key="7">
    <source>
        <dbReference type="ARBA" id="ARBA00023012"/>
    </source>
</evidence>
<dbReference type="GO" id="GO:0005886">
    <property type="term" value="C:plasma membrane"/>
    <property type="evidence" value="ECO:0007669"/>
    <property type="project" value="UniProtKB-SubCell"/>
</dbReference>
<dbReference type="AlphaFoldDB" id="A0A3A5MAQ4"/>
<dbReference type="SUPFAM" id="SSF52172">
    <property type="entry name" value="CheY-like"/>
    <property type="match status" value="1"/>
</dbReference>
<name>A0A3A5MAQ4_9MICC</name>
<dbReference type="CDD" id="cd00082">
    <property type="entry name" value="HisKA"/>
    <property type="match status" value="1"/>
</dbReference>
<dbReference type="InterPro" id="IPR036097">
    <property type="entry name" value="HisK_dim/P_sf"/>
</dbReference>
<feature type="domain" description="Histidine kinase" evidence="10">
    <location>
        <begin position="350"/>
        <end position="568"/>
    </location>
</feature>